<gene>
    <name evidence="2" type="ORF">VNO77_37340</name>
</gene>
<comment type="caution">
    <text evidence="2">The sequence shown here is derived from an EMBL/GenBank/DDBJ whole genome shotgun (WGS) entry which is preliminary data.</text>
</comment>
<evidence type="ECO:0000256" key="1">
    <source>
        <dbReference type="SAM" id="Phobius"/>
    </source>
</evidence>
<keyword evidence="1" id="KW-1133">Transmembrane helix</keyword>
<name>A0AAN9K849_CANGL</name>
<reference evidence="2 3" key="1">
    <citation type="submission" date="2024-01" db="EMBL/GenBank/DDBJ databases">
        <title>The genomes of 5 underutilized Papilionoideae crops provide insights into root nodulation and disease resistanc.</title>
        <authorList>
            <person name="Jiang F."/>
        </authorList>
    </citation>
    <scope>NUCLEOTIDE SEQUENCE [LARGE SCALE GENOMIC DNA]</scope>
    <source>
        <strain evidence="2">LVBAO_FW01</strain>
        <tissue evidence="2">Leaves</tissue>
    </source>
</reference>
<accession>A0AAN9K849</accession>
<evidence type="ECO:0000313" key="3">
    <source>
        <dbReference type="Proteomes" id="UP001367508"/>
    </source>
</evidence>
<protein>
    <submittedName>
        <fullName evidence="2">Uncharacterized protein</fullName>
    </submittedName>
</protein>
<dbReference type="Proteomes" id="UP001367508">
    <property type="component" value="Unassembled WGS sequence"/>
</dbReference>
<keyword evidence="1" id="KW-0812">Transmembrane</keyword>
<sequence length="96" mass="11634">MDRVRIMEWIRVRAKCGAPECWLGLRSNDAERMRRKREREIENEALCYVCGLQCFCWVGGFWCLLGWDSAREHCFCVGTREKMRFCFEDWRTKENN</sequence>
<evidence type="ECO:0000313" key="2">
    <source>
        <dbReference type="EMBL" id="KAK7313015.1"/>
    </source>
</evidence>
<organism evidence="2 3">
    <name type="scientific">Canavalia gladiata</name>
    <name type="common">Sword bean</name>
    <name type="synonym">Dolichos gladiatus</name>
    <dbReference type="NCBI Taxonomy" id="3824"/>
    <lineage>
        <taxon>Eukaryota</taxon>
        <taxon>Viridiplantae</taxon>
        <taxon>Streptophyta</taxon>
        <taxon>Embryophyta</taxon>
        <taxon>Tracheophyta</taxon>
        <taxon>Spermatophyta</taxon>
        <taxon>Magnoliopsida</taxon>
        <taxon>eudicotyledons</taxon>
        <taxon>Gunneridae</taxon>
        <taxon>Pentapetalae</taxon>
        <taxon>rosids</taxon>
        <taxon>fabids</taxon>
        <taxon>Fabales</taxon>
        <taxon>Fabaceae</taxon>
        <taxon>Papilionoideae</taxon>
        <taxon>50 kb inversion clade</taxon>
        <taxon>NPAAA clade</taxon>
        <taxon>indigoferoid/millettioid clade</taxon>
        <taxon>Phaseoleae</taxon>
        <taxon>Canavalia</taxon>
    </lineage>
</organism>
<dbReference type="EMBL" id="JAYMYQ010000009">
    <property type="protein sequence ID" value="KAK7313015.1"/>
    <property type="molecule type" value="Genomic_DNA"/>
</dbReference>
<keyword evidence="3" id="KW-1185">Reference proteome</keyword>
<keyword evidence="1" id="KW-0472">Membrane</keyword>
<proteinExistence type="predicted"/>
<feature type="transmembrane region" description="Helical" evidence="1">
    <location>
        <begin position="45"/>
        <end position="67"/>
    </location>
</feature>
<dbReference type="AlphaFoldDB" id="A0AAN9K849"/>